<dbReference type="InterPro" id="IPR032563">
    <property type="entry name" value="DAMP1_SANT-like"/>
</dbReference>
<comment type="subcellular location">
    <subcellularLocation>
        <location evidence="1">Nucleus</location>
    </subcellularLocation>
</comment>
<feature type="chain" id="PRO_5042102736" description="SWR1-complex protein 4" evidence="10">
    <location>
        <begin position="32"/>
        <end position="527"/>
    </location>
</feature>
<evidence type="ECO:0000256" key="9">
    <source>
        <dbReference type="SAM" id="MobiDB-lite"/>
    </source>
</evidence>
<evidence type="ECO:0000313" key="12">
    <source>
        <dbReference type="EMBL" id="CAK5281527.1"/>
    </source>
</evidence>
<dbReference type="InterPro" id="IPR009057">
    <property type="entry name" value="Homeodomain-like_sf"/>
</dbReference>
<dbReference type="GO" id="GO:0000812">
    <property type="term" value="C:Swr1 complex"/>
    <property type="evidence" value="ECO:0007669"/>
    <property type="project" value="TreeGrafter"/>
</dbReference>
<dbReference type="AlphaFoldDB" id="A0AAD2HTF3"/>
<evidence type="ECO:0000313" key="13">
    <source>
        <dbReference type="Proteomes" id="UP001295794"/>
    </source>
</evidence>
<dbReference type="SMART" id="SM00717">
    <property type="entry name" value="SANT"/>
    <property type="match status" value="1"/>
</dbReference>
<feature type="domain" description="Myb-like" evidence="11">
    <location>
        <begin position="166"/>
        <end position="213"/>
    </location>
</feature>
<keyword evidence="7" id="KW-0539">Nucleus</keyword>
<dbReference type="PANTHER" id="PTHR12855:SF10">
    <property type="entry name" value="DNA METHYLTRANSFERASE 1-ASSOCIATED PROTEIN 1"/>
    <property type="match status" value="1"/>
</dbReference>
<evidence type="ECO:0000256" key="7">
    <source>
        <dbReference type="ARBA" id="ARBA00023242"/>
    </source>
</evidence>
<organism evidence="12 13">
    <name type="scientific">Mycena citricolor</name>
    <dbReference type="NCBI Taxonomy" id="2018698"/>
    <lineage>
        <taxon>Eukaryota</taxon>
        <taxon>Fungi</taxon>
        <taxon>Dikarya</taxon>
        <taxon>Basidiomycota</taxon>
        <taxon>Agaricomycotina</taxon>
        <taxon>Agaricomycetes</taxon>
        <taxon>Agaricomycetidae</taxon>
        <taxon>Agaricales</taxon>
        <taxon>Marasmiineae</taxon>
        <taxon>Mycenaceae</taxon>
        <taxon>Mycena</taxon>
    </lineage>
</organism>
<dbReference type="SUPFAM" id="SSF46689">
    <property type="entry name" value="Homeodomain-like"/>
    <property type="match status" value="1"/>
</dbReference>
<feature type="region of interest" description="Disordered" evidence="9">
    <location>
        <begin position="46"/>
        <end position="66"/>
    </location>
</feature>
<dbReference type="Proteomes" id="UP001295794">
    <property type="component" value="Unassembled WGS sequence"/>
</dbReference>
<dbReference type="GO" id="GO:0035267">
    <property type="term" value="C:NuA4 histone acetyltransferase complex"/>
    <property type="evidence" value="ECO:0007669"/>
    <property type="project" value="InterPro"/>
</dbReference>
<dbReference type="InterPro" id="IPR027109">
    <property type="entry name" value="Swc4/Dmap1"/>
</dbReference>
<dbReference type="InterPro" id="IPR001005">
    <property type="entry name" value="SANT/Myb"/>
</dbReference>
<feature type="non-terminal residue" evidence="12">
    <location>
        <position position="1"/>
    </location>
</feature>
<dbReference type="Gene3D" id="1.10.10.60">
    <property type="entry name" value="Homeodomain-like"/>
    <property type="match status" value="1"/>
</dbReference>
<keyword evidence="13" id="KW-1185">Reference proteome</keyword>
<evidence type="ECO:0000256" key="10">
    <source>
        <dbReference type="SAM" id="SignalP"/>
    </source>
</evidence>
<keyword evidence="4" id="KW-0156">Chromatin regulator</keyword>
<keyword evidence="6" id="KW-0804">Transcription</keyword>
<protein>
    <recommendedName>
        <fullName evidence="3">SWR1-complex protein 4</fullName>
    </recommendedName>
</protein>
<name>A0AAD2HTF3_9AGAR</name>
<keyword evidence="10" id="KW-0732">Signal</keyword>
<evidence type="ECO:0000256" key="6">
    <source>
        <dbReference type="ARBA" id="ARBA00023163"/>
    </source>
</evidence>
<proteinExistence type="inferred from homology"/>
<feature type="signal peptide" evidence="10">
    <location>
        <begin position="1"/>
        <end position="31"/>
    </location>
</feature>
<accession>A0AAD2HTF3</accession>
<dbReference type="Pfam" id="PF16282">
    <property type="entry name" value="SANT_DAMP1_like"/>
    <property type="match status" value="1"/>
</dbReference>
<feature type="compositionally biased region" description="Low complexity" evidence="9">
    <location>
        <begin position="507"/>
        <end position="519"/>
    </location>
</feature>
<feature type="compositionally biased region" description="Acidic residues" evidence="9">
    <location>
        <begin position="466"/>
        <end position="485"/>
    </location>
</feature>
<comment type="similarity">
    <text evidence="2">Belongs to the SWC4 family.</text>
</comment>
<evidence type="ECO:0000256" key="2">
    <source>
        <dbReference type="ARBA" id="ARBA00006918"/>
    </source>
</evidence>
<dbReference type="GO" id="GO:0000122">
    <property type="term" value="P:negative regulation of transcription by RNA polymerase II"/>
    <property type="evidence" value="ECO:0007669"/>
    <property type="project" value="TreeGrafter"/>
</dbReference>
<sequence>ERVVMGWDLRHSSSSIRALPLDLLLFSTVMAASSADVRSALELPSASSSHLQAPSKKIAAQTTRKPEGISRELFSLIGPSATTLVAQLAQPRLKQKPNLGGNNNSKWELRSFKNGARSDSLELQHWVKASDASTEDAYQFVKYNVQRPTFAYSLDEYTQLLEDKDWTKEETDYLMNIVHEYETRWYVIHDRYDYPAGSARSMEDLKDRYCSVCRKLIRNQPWASDDASKNTLLASFSFEKDREVLRKKYIASLEDRTKEQIAEEEALYIEVKRLEQNERRFKRDRDNLLRTLAGIESGLPDIVEDEVQLAQLHADMKFSSHNKRKGGMNLDIDIPSTPLASSSRRPTIPKNSAYDAQHCITRQDLSSSSANVTKAAHQPAFLRSFRMPYPKSNIAPKVTQILTELGVSHTRLVMPTLANITALENLMDAASTLVETKKVVDKVDYDIQVMKSRLGMQESAPTKTEDMDDATMDVDDADGEIDAEGEDGRAQSVVSTRSARSRKQRRSMSVSSVDTVSTRAGTKRQRR</sequence>
<feature type="region of interest" description="Disordered" evidence="9">
    <location>
        <begin position="327"/>
        <end position="348"/>
    </location>
</feature>
<evidence type="ECO:0000256" key="1">
    <source>
        <dbReference type="ARBA" id="ARBA00004123"/>
    </source>
</evidence>
<dbReference type="GO" id="GO:0003714">
    <property type="term" value="F:transcription corepressor activity"/>
    <property type="evidence" value="ECO:0007669"/>
    <property type="project" value="TreeGrafter"/>
</dbReference>
<keyword evidence="5" id="KW-0805">Transcription regulation</keyword>
<evidence type="ECO:0000256" key="3">
    <source>
        <dbReference type="ARBA" id="ARBA00019132"/>
    </source>
</evidence>
<evidence type="ECO:0000256" key="8">
    <source>
        <dbReference type="ARBA" id="ARBA00025264"/>
    </source>
</evidence>
<feature type="region of interest" description="Disordered" evidence="9">
    <location>
        <begin position="456"/>
        <end position="527"/>
    </location>
</feature>
<comment type="caution">
    <text evidence="12">The sequence shown here is derived from an EMBL/GenBank/DDBJ whole genome shotgun (WGS) entry which is preliminary data.</text>
</comment>
<gene>
    <name evidence="12" type="ORF">MYCIT1_LOCUS32716</name>
</gene>
<comment type="function">
    <text evidence="8">Component of the SWR1 complex which mediates the ATP-dependent exchange of histone H2A for the H2A variant HZT1 leading to transcriptional regulation of selected genes by chromatin remodeling. Component of the NuA4 histone acetyltransferase complex which is involved in transcriptional activation of selected genes principally by acetylation of nucleosomal histone H4 and H2A. The NuA4 complex is also involved in DNA repair.</text>
</comment>
<dbReference type="GO" id="GO:0006281">
    <property type="term" value="P:DNA repair"/>
    <property type="evidence" value="ECO:0007669"/>
    <property type="project" value="InterPro"/>
</dbReference>
<evidence type="ECO:0000256" key="4">
    <source>
        <dbReference type="ARBA" id="ARBA00022853"/>
    </source>
</evidence>
<evidence type="ECO:0000259" key="11">
    <source>
        <dbReference type="PROSITE" id="PS50090"/>
    </source>
</evidence>
<dbReference type="EMBL" id="CAVNYO010000444">
    <property type="protein sequence ID" value="CAK5281527.1"/>
    <property type="molecule type" value="Genomic_DNA"/>
</dbReference>
<reference evidence="12" key="1">
    <citation type="submission" date="2023-11" db="EMBL/GenBank/DDBJ databases">
        <authorList>
            <person name="De Vega J J."/>
            <person name="De Vega J J."/>
        </authorList>
    </citation>
    <scope>NUCLEOTIDE SEQUENCE</scope>
</reference>
<dbReference type="GO" id="GO:0006338">
    <property type="term" value="P:chromatin remodeling"/>
    <property type="evidence" value="ECO:0007669"/>
    <property type="project" value="InterPro"/>
</dbReference>
<dbReference type="PROSITE" id="PS50090">
    <property type="entry name" value="MYB_LIKE"/>
    <property type="match status" value="1"/>
</dbReference>
<evidence type="ECO:0000256" key="5">
    <source>
        <dbReference type="ARBA" id="ARBA00023015"/>
    </source>
</evidence>
<dbReference type="PANTHER" id="PTHR12855">
    <property type="entry name" value="DNA METHYLTRANSFERASE 1-ASSOCIATED PROTEIN 1 FAMILY MEMBER"/>
    <property type="match status" value="1"/>
</dbReference>